<comment type="caution">
    <text evidence="1">The sequence shown here is derived from an EMBL/GenBank/DDBJ whole genome shotgun (WGS) entry which is preliminary data.</text>
</comment>
<dbReference type="HOGENOM" id="CLU_3400767_0_0_6"/>
<gene>
    <name evidence="1" type="ORF">Pgy4_37906</name>
</gene>
<sequence length="30" mass="3560">DRGRASVMPELYEMEMYWTQPVTRLGAEGW</sequence>
<dbReference type="EMBL" id="ADWY01003116">
    <property type="protein sequence ID" value="EGH18750.1"/>
    <property type="molecule type" value="Genomic_DNA"/>
</dbReference>
<accession>F3CHK8</accession>
<evidence type="ECO:0000313" key="2">
    <source>
        <dbReference type="Proteomes" id="UP000005466"/>
    </source>
</evidence>
<evidence type="ECO:0000313" key="1">
    <source>
        <dbReference type="EMBL" id="EGH18750.1"/>
    </source>
</evidence>
<dbReference type="AlphaFoldDB" id="F3CHK8"/>
<reference evidence="1 2" key="1">
    <citation type="journal article" date="2011" name="PLoS Pathog.">
        <title>Dynamic evolution of pathogenicity revealed by sequencing and comparative genomics of 19 Pseudomonas syringae isolates.</title>
        <authorList>
            <person name="Baltrus D.A."/>
            <person name="Nishimura M.T."/>
            <person name="Romanchuk A."/>
            <person name="Chang J.H."/>
            <person name="Mukhtar M.S."/>
            <person name="Cherkis K."/>
            <person name="Roach J."/>
            <person name="Grant S.R."/>
            <person name="Jones C.D."/>
            <person name="Dangl J.L."/>
        </authorList>
    </citation>
    <scope>NUCLEOTIDE SEQUENCE [LARGE SCALE GENOMIC DNA]</scope>
    <source>
        <strain evidence="2">race 4</strain>
    </source>
</reference>
<proteinExistence type="predicted"/>
<name>F3CHK8_PSESG</name>
<organism evidence="1 2">
    <name type="scientific">Pseudomonas savastanoi pv. glycinea str. race 4</name>
    <dbReference type="NCBI Taxonomy" id="875330"/>
    <lineage>
        <taxon>Bacteria</taxon>
        <taxon>Pseudomonadati</taxon>
        <taxon>Pseudomonadota</taxon>
        <taxon>Gammaproteobacteria</taxon>
        <taxon>Pseudomonadales</taxon>
        <taxon>Pseudomonadaceae</taxon>
        <taxon>Pseudomonas</taxon>
    </lineage>
</organism>
<feature type="non-terminal residue" evidence="1">
    <location>
        <position position="1"/>
    </location>
</feature>
<dbReference type="Proteomes" id="UP000005466">
    <property type="component" value="Unassembled WGS sequence"/>
</dbReference>
<protein>
    <submittedName>
        <fullName evidence="1">Uncharacterized protein</fullName>
    </submittedName>
</protein>